<evidence type="ECO:0000313" key="1">
    <source>
        <dbReference type="EMBL" id="RDX83491.1"/>
    </source>
</evidence>
<accession>A0A371FYY5</accession>
<reference evidence="1" key="1">
    <citation type="submission" date="2018-05" db="EMBL/GenBank/DDBJ databases">
        <title>Draft genome of Mucuna pruriens seed.</title>
        <authorList>
            <person name="Nnadi N.E."/>
            <person name="Vos R."/>
            <person name="Hasami M.H."/>
            <person name="Devisetty U.K."/>
            <person name="Aguiy J.C."/>
        </authorList>
    </citation>
    <scope>NUCLEOTIDE SEQUENCE [LARGE SCALE GENOMIC DNA]</scope>
    <source>
        <strain evidence="1">JCA_2017</strain>
    </source>
</reference>
<dbReference type="AlphaFoldDB" id="A0A371FYY5"/>
<protein>
    <submittedName>
        <fullName evidence="1">Uncharacterized protein</fullName>
    </submittedName>
</protein>
<feature type="non-terminal residue" evidence="1">
    <location>
        <position position="1"/>
    </location>
</feature>
<name>A0A371FYY5_MUCPR</name>
<comment type="caution">
    <text evidence="1">The sequence shown here is derived from an EMBL/GenBank/DDBJ whole genome shotgun (WGS) entry which is preliminary data.</text>
</comment>
<keyword evidence="2" id="KW-1185">Reference proteome</keyword>
<proteinExistence type="predicted"/>
<evidence type="ECO:0000313" key="2">
    <source>
        <dbReference type="Proteomes" id="UP000257109"/>
    </source>
</evidence>
<gene>
    <name evidence="1" type="ORF">CR513_35583</name>
</gene>
<dbReference type="PANTHER" id="PTHR48475">
    <property type="entry name" value="RIBONUCLEASE H"/>
    <property type="match status" value="1"/>
</dbReference>
<dbReference type="PANTHER" id="PTHR48475:SF2">
    <property type="entry name" value="RIBONUCLEASE H"/>
    <property type="match status" value="1"/>
</dbReference>
<dbReference type="EMBL" id="QJKJ01007342">
    <property type="protein sequence ID" value="RDX83491.1"/>
    <property type="molecule type" value="Genomic_DNA"/>
</dbReference>
<dbReference type="Gene3D" id="6.10.20.110">
    <property type="match status" value="1"/>
</dbReference>
<organism evidence="1 2">
    <name type="scientific">Mucuna pruriens</name>
    <name type="common">Velvet bean</name>
    <name type="synonym">Dolichos pruriens</name>
    <dbReference type="NCBI Taxonomy" id="157652"/>
    <lineage>
        <taxon>Eukaryota</taxon>
        <taxon>Viridiplantae</taxon>
        <taxon>Streptophyta</taxon>
        <taxon>Embryophyta</taxon>
        <taxon>Tracheophyta</taxon>
        <taxon>Spermatophyta</taxon>
        <taxon>Magnoliopsida</taxon>
        <taxon>eudicotyledons</taxon>
        <taxon>Gunneridae</taxon>
        <taxon>Pentapetalae</taxon>
        <taxon>rosids</taxon>
        <taxon>fabids</taxon>
        <taxon>Fabales</taxon>
        <taxon>Fabaceae</taxon>
        <taxon>Papilionoideae</taxon>
        <taxon>50 kb inversion clade</taxon>
        <taxon>NPAAA clade</taxon>
        <taxon>indigoferoid/millettioid clade</taxon>
        <taxon>Phaseoleae</taxon>
        <taxon>Mucuna</taxon>
    </lineage>
</organism>
<dbReference type="OrthoDB" id="1433117at2759"/>
<sequence>MPHSITNKTPFRLTFGTEAVIPVEIGELSPRTTLFQPSQNEEELRENLDLLQEAREVAHIKEYVVKARAAKRQDKKLLSRQFKCQDLVLRKITRTTDDNKLTPNWEGPFRVVENVGRGAYRLEQLDGWSRALKEIKTHSRPVKQGWSRALEEIKTHRRSGKQGWSRELEEIKTHRRPTKQGWSRVFKEIETHRSLSKQGWSKALEEMKTDRRLAKQGWSKVFKEIKTHRGPVKQG</sequence>
<dbReference type="Proteomes" id="UP000257109">
    <property type="component" value="Unassembled WGS sequence"/>
</dbReference>